<dbReference type="EMBL" id="AP021853">
    <property type="protein sequence ID" value="BBN98328.1"/>
    <property type="molecule type" value="Genomic_DNA"/>
</dbReference>
<keyword evidence="8" id="KW-0472">Membrane</keyword>
<dbReference type="Proteomes" id="UP000326951">
    <property type="component" value="Chromosome"/>
</dbReference>
<dbReference type="PANTHER" id="PTHR43553">
    <property type="entry name" value="HEAVY METAL TRANSPORTER"/>
    <property type="match status" value="1"/>
</dbReference>
<dbReference type="InterPro" id="IPR017871">
    <property type="entry name" value="ABC_transporter-like_CS"/>
</dbReference>
<organism evidence="10 11">
    <name type="scientific">Sporolactobacillus terrae</name>
    <dbReference type="NCBI Taxonomy" id="269673"/>
    <lineage>
        <taxon>Bacteria</taxon>
        <taxon>Bacillati</taxon>
        <taxon>Bacillota</taxon>
        <taxon>Bacilli</taxon>
        <taxon>Bacillales</taxon>
        <taxon>Sporolactobacillaceae</taxon>
        <taxon>Sporolactobacillus</taxon>
    </lineage>
</organism>
<dbReference type="PANTHER" id="PTHR43553:SF24">
    <property type="entry name" value="ENERGY-COUPLING FACTOR TRANSPORTER ATP-BINDING PROTEIN ECFA1"/>
    <property type="match status" value="1"/>
</dbReference>
<dbReference type="InterPro" id="IPR003593">
    <property type="entry name" value="AAA+_ATPase"/>
</dbReference>
<keyword evidence="4" id="KW-1003">Cell membrane</keyword>
<evidence type="ECO:0000256" key="3">
    <source>
        <dbReference type="ARBA" id="ARBA00022448"/>
    </source>
</evidence>
<evidence type="ECO:0000256" key="7">
    <source>
        <dbReference type="ARBA" id="ARBA00022967"/>
    </source>
</evidence>
<evidence type="ECO:0000313" key="11">
    <source>
        <dbReference type="Proteomes" id="UP000326951"/>
    </source>
</evidence>
<dbReference type="GO" id="GO:0015087">
    <property type="term" value="F:cobalt ion transmembrane transporter activity"/>
    <property type="evidence" value="ECO:0007669"/>
    <property type="project" value="UniProtKB-ARBA"/>
</dbReference>
<dbReference type="InterPro" id="IPR030947">
    <property type="entry name" value="EcfA_1"/>
</dbReference>
<keyword evidence="3" id="KW-0813">Transport</keyword>
<evidence type="ECO:0000259" key="9">
    <source>
        <dbReference type="PROSITE" id="PS50893"/>
    </source>
</evidence>
<dbReference type="GO" id="GO:0005524">
    <property type="term" value="F:ATP binding"/>
    <property type="evidence" value="ECO:0007669"/>
    <property type="project" value="UniProtKB-KW"/>
</dbReference>
<dbReference type="PROSITE" id="PS00211">
    <property type="entry name" value="ABC_TRANSPORTER_1"/>
    <property type="match status" value="1"/>
</dbReference>
<dbReference type="InterPro" id="IPR003439">
    <property type="entry name" value="ABC_transporter-like_ATP-bd"/>
</dbReference>
<keyword evidence="6 10" id="KW-0067">ATP-binding</keyword>
<evidence type="ECO:0000256" key="5">
    <source>
        <dbReference type="ARBA" id="ARBA00022741"/>
    </source>
</evidence>
<dbReference type="SMART" id="SM00382">
    <property type="entry name" value="AAA"/>
    <property type="match status" value="1"/>
</dbReference>
<dbReference type="GO" id="GO:0016887">
    <property type="term" value="F:ATP hydrolysis activity"/>
    <property type="evidence" value="ECO:0007669"/>
    <property type="project" value="InterPro"/>
</dbReference>
<dbReference type="PROSITE" id="PS50893">
    <property type="entry name" value="ABC_TRANSPORTER_2"/>
    <property type="match status" value="1"/>
</dbReference>
<reference evidence="10 11" key="1">
    <citation type="submission" date="2019-09" db="EMBL/GenBank/DDBJ databases">
        <title>Complete genome sequence of Sporolactobacillus terrae 70-3.</title>
        <authorList>
            <person name="Tanaka N."/>
            <person name="Shiwa Y."/>
            <person name="Fujita N."/>
            <person name="Tanasupawat S."/>
        </authorList>
    </citation>
    <scope>NUCLEOTIDE SEQUENCE [LARGE SCALE GENOMIC DNA]</scope>
    <source>
        <strain evidence="10 11">70-3</strain>
    </source>
</reference>
<accession>A0A5K7X0B3</accession>
<protein>
    <submittedName>
        <fullName evidence="10">Energy-coupling factor transporter ATP-binding protein EcfA1</fullName>
    </submittedName>
</protein>
<dbReference type="SUPFAM" id="SSF52540">
    <property type="entry name" value="P-loop containing nucleoside triphosphate hydrolases"/>
    <property type="match status" value="1"/>
</dbReference>
<evidence type="ECO:0000256" key="4">
    <source>
        <dbReference type="ARBA" id="ARBA00022475"/>
    </source>
</evidence>
<dbReference type="GO" id="GO:0043190">
    <property type="term" value="C:ATP-binding cassette (ABC) transporter complex"/>
    <property type="evidence" value="ECO:0007669"/>
    <property type="project" value="TreeGrafter"/>
</dbReference>
<feature type="domain" description="ABC transporter" evidence="9">
    <location>
        <begin position="5"/>
        <end position="243"/>
    </location>
</feature>
<evidence type="ECO:0000256" key="1">
    <source>
        <dbReference type="ARBA" id="ARBA00004202"/>
    </source>
</evidence>
<dbReference type="InterPro" id="IPR050095">
    <property type="entry name" value="ECF_ABC_transporter_ATP-bd"/>
</dbReference>
<comment type="subcellular location">
    <subcellularLocation>
        <location evidence="1">Cell membrane</location>
        <topology evidence="1">Peripheral membrane protein</topology>
    </subcellularLocation>
</comment>
<dbReference type="InterPro" id="IPR015856">
    <property type="entry name" value="ABC_transpr_CbiO/EcfA_su"/>
</dbReference>
<sequence length="286" mass="32262">MSALIETQNLYFQYLHHQTKQKWILNGIDLSIHQGEFVAILGPNGCGKSTLAKHLNGLLLPSDGSVQIQGMDTADHQQLDAIRQTVGMVFQNPDNQLISTLVEEDVAFAPENLGMKPSEIQRRVDWALDAVDMLAYKRHSPFKLSGGQKQRIAIAGILAMRPQCIVMDEATSMLDPKGRADVMRIIKRLNYEFGITILLITHHMDEAAEASRILLMNQGKVVMDDRPEHVFYQIDLLKQLKLDVPQVVELVLRLRHQGIRLPNPIIHVDQCINALIAAREEDYGTY</sequence>
<evidence type="ECO:0000313" key="10">
    <source>
        <dbReference type="EMBL" id="BBN98328.1"/>
    </source>
</evidence>
<evidence type="ECO:0000256" key="2">
    <source>
        <dbReference type="ARBA" id="ARBA00005417"/>
    </source>
</evidence>
<dbReference type="AlphaFoldDB" id="A0A5K7X0B3"/>
<dbReference type="Gene3D" id="3.40.50.300">
    <property type="entry name" value="P-loop containing nucleotide triphosphate hydrolases"/>
    <property type="match status" value="1"/>
</dbReference>
<evidence type="ECO:0000256" key="8">
    <source>
        <dbReference type="ARBA" id="ARBA00023136"/>
    </source>
</evidence>
<dbReference type="NCBIfam" id="TIGR04520">
    <property type="entry name" value="ECF_ATPase_1"/>
    <property type="match status" value="1"/>
</dbReference>
<evidence type="ECO:0000256" key="6">
    <source>
        <dbReference type="ARBA" id="ARBA00022840"/>
    </source>
</evidence>
<dbReference type="Pfam" id="PF00005">
    <property type="entry name" value="ABC_tran"/>
    <property type="match status" value="1"/>
</dbReference>
<dbReference type="RefSeq" id="WP_028975982.1">
    <property type="nucleotide sequence ID" value="NZ_AP021853.1"/>
</dbReference>
<dbReference type="InterPro" id="IPR027417">
    <property type="entry name" value="P-loop_NTPase"/>
</dbReference>
<dbReference type="FunFam" id="3.40.50.300:FF:000224">
    <property type="entry name" value="Energy-coupling factor transporter ATP-binding protein EcfA"/>
    <property type="match status" value="1"/>
</dbReference>
<keyword evidence="5" id="KW-0547">Nucleotide-binding</keyword>
<proteinExistence type="inferred from homology"/>
<dbReference type="CDD" id="cd03225">
    <property type="entry name" value="ABC_cobalt_CbiO_domain1"/>
    <property type="match status" value="1"/>
</dbReference>
<gene>
    <name evidence="10" type="primary">ecfA1</name>
    <name evidence="10" type="ORF">St703_10330</name>
</gene>
<dbReference type="GO" id="GO:0042626">
    <property type="term" value="F:ATPase-coupled transmembrane transporter activity"/>
    <property type="evidence" value="ECO:0007669"/>
    <property type="project" value="TreeGrafter"/>
</dbReference>
<name>A0A5K7X0B3_9BACL</name>
<keyword evidence="7" id="KW-1278">Translocase</keyword>
<comment type="similarity">
    <text evidence="2">Belongs to the ABC transporter superfamily.</text>
</comment>